<evidence type="ECO:0000313" key="1">
    <source>
        <dbReference type="EMBL" id="SHO45940.1"/>
    </source>
</evidence>
<accession>A0A2H1EGZ9</accession>
<dbReference type="EMBL" id="FRFC01000003">
    <property type="protein sequence ID" value="SHO45940.1"/>
    <property type="molecule type" value="Genomic_DNA"/>
</dbReference>
<evidence type="ECO:0000313" key="2">
    <source>
        <dbReference type="Proteomes" id="UP000232412"/>
    </source>
</evidence>
<dbReference type="AlphaFoldDB" id="A0A2H1EGZ9"/>
<proteinExistence type="predicted"/>
<sequence>MSEPEESEIIKQMFDEITKMIRQKHIKLESIIHRTLEQDIISQDSFERIYRLVIEHGKKKHWI</sequence>
<protein>
    <submittedName>
        <fullName evidence="1">Uncharacterized protein</fullName>
    </submittedName>
</protein>
<dbReference type="RefSeq" id="WP_101009860.1">
    <property type="nucleotide sequence ID" value="NZ_FRFC01000003.1"/>
</dbReference>
<gene>
    <name evidence="1" type="ORF">NSIN_20830</name>
</gene>
<organism evidence="1 2">
    <name type="scientific">Nitrosotalea sinensis</name>
    <dbReference type="NCBI Taxonomy" id="1499975"/>
    <lineage>
        <taxon>Archaea</taxon>
        <taxon>Nitrososphaerota</taxon>
        <taxon>Nitrososphaeria</taxon>
        <taxon>Nitrosotaleales</taxon>
        <taxon>Nitrosotaleaceae</taxon>
        <taxon>Nitrosotalea</taxon>
    </lineage>
</organism>
<keyword evidence="2" id="KW-1185">Reference proteome</keyword>
<reference evidence="2" key="1">
    <citation type="submission" date="2016-12" db="EMBL/GenBank/DDBJ databases">
        <authorList>
            <person name="Herbold C."/>
        </authorList>
    </citation>
    <scope>NUCLEOTIDE SEQUENCE [LARGE SCALE GENOMIC DNA]</scope>
</reference>
<name>A0A2H1EGZ9_9ARCH</name>
<dbReference type="OrthoDB" id="10832at2157"/>
<dbReference type="Proteomes" id="UP000232412">
    <property type="component" value="Unassembled WGS sequence"/>
</dbReference>